<reference evidence="3" key="2">
    <citation type="submission" date="2009-11" db="EMBL/GenBank/DDBJ databases">
        <title>The Genome Sequence of Allomyces macrogynus strain ATCC 38327.</title>
        <authorList>
            <consortium name="The Broad Institute Genome Sequencing Platform"/>
            <person name="Russ C."/>
            <person name="Cuomo C."/>
            <person name="Shea T."/>
            <person name="Young S.K."/>
            <person name="Zeng Q."/>
            <person name="Koehrsen M."/>
            <person name="Haas B."/>
            <person name="Borodovsky M."/>
            <person name="Guigo R."/>
            <person name="Alvarado L."/>
            <person name="Berlin A."/>
            <person name="Borenstein D."/>
            <person name="Chen Z."/>
            <person name="Engels R."/>
            <person name="Freedman E."/>
            <person name="Gellesch M."/>
            <person name="Goldberg J."/>
            <person name="Griggs A."/>
            <person name="Gujja S."/>
            <person name="Heiman D."/>
            <person name="Hepburn T."/>
            <person name="Howarth C."/>
            <person name="Jen D."/>
            <person name="Larson L."/>
            <person name="Lewis B."/>
            <person name="Mehta T."/>
            <person name="Park D."/>
            <person name="Pearson M."/>
            <person name="Roberts A."/>
            <person name="Saif S."/>
            <person name="Shenoy N."/>
            <person name="Sisk P."/>
            <person name="Stolte C."/>
            <person name="Sykes S."/>
            <person name="Walk T."/>
            <person name="White J."/>
            <person name="Yandava C."/>
            <person name="Burger G."/>
            <person name="Gray M.W."/>
            <person name="Holland P.W.H."/>
            <person name="King N."/>
            <person name="Lang F.B.F."/>
            <person name="Roger A.J."/>
            <person name="Ruiz-Trillo I."/>
            <person name="Lander E."/>
            <person name="Nusbaum C."/>
        </authorList>
    </citation>
    <scope>NUCLEOTIDE SEQUENCE [LARGE SCALE GENOMIC DNA]</scope>
    <source>
        <strain evidence="3">ATCC 38327</strain>
    </source>
</reference>
<evidence type="ECO:0000256" key="1">
    <source>
        <dbReference type="SAM" id="MobiDB-lite"/>
    </source>
</evidence>
<evidence type="ECO:0000313" key="3">
    <source>
        <dbReference type="Proteomes" id="UP000054350"/>
    </source>
</evidence>
<dbReference type="Proteomes" id="UP000054350">
    <property type="component" value="Unassembled WGS sequence"/>
</dbReference>
<sequence length="325" mass="35996">MHSPISLTRGAPEVEPRREDDLALDRPTTEPSHNDHDSDDVRMDDHHHDQPNSDQDSRPDRRDRDRPAVGPHASRSRSRSPRRDRSRSRSWSRSPRASRSRSRSRSPRNGQSSLRSRPSATWSLSGGPAASTPTPTTTTAAVPPRRPAGTTTRAPRTTLGKSRLFGVLTSTLRQAKAEVTSMSDTFAKRTQILSTVQSKLARESAAVADMHASKLQRARDEALIARGVPEPKDDDYLQTRARNAILWRPTRHSDVTRIALERQVADRIRVRGMLERGELTGADAAEGDVRMAESGEQDLRGERTPSPLLGGPLDESRPEVLYAGL</sequence>
<feature type="region of interest" description="Disordered" evidence="1">
    <location>
        <begin position="1"/>
        <end position="161"/>
    </location>
</feature>
<dbReference type="EMBL" id="GG745378">
    <property type="protein sequence ID" value="KNE72217.1"/>
    <property type="molecule type" value="Genomic_DNA"/>
</dbReference>
<dbReference type="AlphaFoldDB" id="A0A0L0TBT2"/>
<feature type="compositionally biased region" description="Polar residues" evidence="1">
    <location>
        <begin position="109"/>
        <end position="124"/>
    </location>
</feature>
<evidence type="ECO:0008006" key="4">
    <source>
        <dbReference type="Google" id="ProtNLM"/>
    </source>
</evidence>
<gene>
    <name evidence="2" type="ORF">AMAG_16700</name>
</gene>
<proteinExistence type="predicted"/>
<protein>
    <recommendedName>
        <fullName evidence="4">Pinin/SDK/MemA protein domain-containing protein</fullName>
    </recommendedName>
</protein>
<feature type="compositionally biased region" description="Low complexity" evidence="1">
    <location>
        <begin position="128"/>
        <end position="158"/>
    </location>
</feature>
<reference evidence="2 3" key="1">
    <citation type="submission" date="2009-11" db="EMBL/GenBank/DDBJ databases">
        <title>Annotation of Allomyces macrogynus ATCC 38327.</title>
        <authorList>
            <consortium name="The Broad Institute Genome Sequencing Platform"/>
            <person name="Russ C."/>
            <person name="Cuomo C."/>
            <person name="Burger G."/>
            <person name="Gray M.W."/>
            <person name="Holland P.W.H."/>
            <person name="King N."/>
            <person name="Lang F.B.F."/>
            <person name="Roger A.J."/>
            <person name="Ruiz-Trillo I."/>
            <person name="Young S.K."/>
            <person name="Zeng Q."/>
            <person name="Gargeya S."/>
            <person name="Fitzgerald M."/>
            <person name="Haas B."/>
            <person name="Abouelleil A."/>
            <person name="Alvarado L."/>
            <person name="Arachchi H.M."/>
            <person name="Berlin A."/>
            <person name="Chapman S.B."/>
            <person name="Gearin G."/>
            <person name="Goldberg J."/>
            <person name="Griggs A."/>
            <person name="Gujja S."/>
            <person name="Hansen M."/>
            <person name="Heiman D."/>
            <person name="Howarth C."/>
            <person name="Larimer J."/>
            <person name="Lui A."/>
            <person name="MacDonald P.J.P."/>
            <person name="McCowen C."/>
            <person name="Montmayeur A."/>
            <person name="Murphy C."/>
            <person name="Neiman D."/>
            <person name="Pearson M."/>
            <person name="Priest M."/>
            <person name="Roberts A."/>
            <person name="Saif S."/>
            <person name="Shea T."/>
            <person name="Sisk P."/>
            <person name="Stolte C."/>
            <person name="Sykes S."/>
            <person name="Wortman J."/>
            <person name="Nusbaum C."/>
            <person name="Birren B."/>
        </authorList>
    </citation>
    <scope>NUCLEOTIDE SEQUENCE [LARGE SCALE GENOMIC DNA]</scope>
    <source>
        <strain evidence="2 3">ATCC 38327</strain>
    </source>
</reference>
<feature type="region of interest" description="Disordered" evidence="1">
    <location>
        <begin position="279"/>
        <end position="325"/>
    </location>
</feature>
<feature type="compositionally biased region" description="Basic residues" evidence="1">
    <location>
        <begin position="74"/>
        <end position="106"/>
    </location>
</feature>
<feature type="compositionally biased region" description="Basic and acidic residues" evidence="1">
    <location>
        <begin position="12"/>
        <end position="67"/>
    </location>
</feature>
<accession>A0A0L0TBT2</accession>
<keyword evidence="3" id="KW-1185">Reference proteome</keyword>
<organism evidence="2 3">
    <name type="scientific">Allomyces macrogynus (strain ATCC 38327)</name>
    <name type="common">Allomyces javanicus var. macrogynus</name>
    <dbReference type="NCBI Taxonomy" id="578462"/>
    <lineage>
        <taxon>Eukaryota</taxon>
        <taxon>Fungi</taxon>
        <taxon>Fungi incertae sedis</taxon>
        <taxon>Blastocladiomycota</taxon>
        <taxon>Blastocladiomycetes</taxon>
        <taxon>Blastocladiales</taxon>
        <taxon>Blastocladiaceae</taxon>
        <taxon>Allomyces</taxon>
    </lineage>
</organism>
<name>A0A0L0TBT2_ALLM3</name>
<evidence type="ECO:0000313" key="2">
    <source>
        <dbReference type="EMBL" id="KNE72217.1"/>
    </source>
</evidence>
<feature type="compositionally biased region" description="Basic and acidic residues" evidence="1">
    <location>
        <begin position="287"/>
        <end position="303"/>
    </location>
</feature>
<dbReference type="VEuPathDB" id="FungiDB:AMAG_16700"/>